<feature type="compositionally biased region" description="Polar residues" evidence="1">
    <location>
        <begin position="197"/>
        <end position="213"/>
    </location>
</feature>
<evidence type="ECO:0000313" key="2">
    <source>
        <dbReference type="EMBL" id="VVB07315.1"/>
    </source>
</evidence>
<feature type="region of interest" description="Disordered" evidence="1">
    <location>
        <begin position="184"/>
        <end position="219"/>
    </location>
</feature>
<reference evidence="2" key="1">
    <citation type="submission" date="2019-07" db="EMBL/GenBank/DDBJ databases">
        <authorList>
            <person name="Dittberner H."/>
        </authorList>
    </citation>
    <scope>NUCLEOTIDE SEQUENCE [LARGE SCALE GENOMIC DNA]</scope>
</reference>
<proteinExistence type="predicted"/>
<dbReference type="SUPFAM" id="SSF46934">
    <property type="entry name" value="UBA-like"/>
    <property type="match status" value="1"/>
</dbReference>
<dbReference type="Gene3D" id="1.10.8.10">
    <property type="entry name" value="DNA helicase RuvA subunit, C-terminal domain"/>
    <property type="match status" value="1"/>
</dbReference>
<protein>
    <submittedName>
        <fullName evidence="2">Uncharacterized protein</fullName>
    </submittedName>
</protein>
<dbReference type="Pfam" id="PF14555">
    <property type="entry name" value="UBA_4"/>
    <property type="match status" value="1"/>
</dbReference>
<name>A0A565C148_9BRAS</name>
<evidence type="ECO:0000256" key="1">
    <source>
        <dbReference type="SAM" id="MobiDB-lite"/>
    </source>
</evidence>
<gene>
    <name evidence="2" type="ORF">ANE_LOCUS17759</name>
</gene>
<keyword evidence="3" id="KW-1185">Reference proteome</keyword>
<sequence>MAVPVKEISDSNGVSREEFSLNQLSLPLTVEEPSPEVSINVKSPSEVHSTPPRMTDSVRISNPPEEKQRREGIEAAEALMAASRANVNRNIKETCVCEESAETVPMVIHSRRTLLNSSQVNDKLIDTFCDTTGGATRAEATACLNLCNWDVGLAVNYFFDHPSSHGGFSEEETLAVVEMNWQENSGNQGHSKEGEIGNSSSSVHADSTKTGRPSNEAGLVNVPVAVSGIATSQVVENWKPEAVDEDPSTLTGPDPLATKDRVIVGSRAGPVITEITLQVLLPDGRNGKEEFMTFRSDQTVRDIRNRIQELRPDCNRDYYLTSVEGEIYNALNTTVQRIHSRGATKLLKVFSDS</sequence>
<dbReference type="OrthoDB" id="1084224at2759"/>
<dbReference type="AlphaFoldDB" id="A0A565C148"/>
<comment type="caution">
    <text evidence="2">The sequence shown here is derived from an EMBL/GenBank/DDBJ whole genome shotgun (WGS) entry which is preliminary data.</text>
</comment>
<evidence type="ECO:0000313" key="3">
    <source>
        <dbReference type="Proteomes" id="UP000489600"/>
    </source>
</evidence>
<dbReference type="EMBL" id="CABITT030000006">
    <property type="protein sequence ID" value="VVB07315.1"/>
    <property type="molecule type" value="Genomic_DNA"/>
</dbReference>
<dbReference type="InterPro" id="IPR009060">
    <property type="entry name" value="UBA-like_sf"/>
</dbReference>
<dbReference type="Proteomes" id="UP000489600">
    <property type="component" value="Unassembled WGS sequence"/>
</dbReference>
<accession>A0A565C148</accession>
<feature type="region of interest" description="Disordered" evidence="1">
    <location>
        <begin position="32"/>
        <end position="69"/>
    </location>
</feature>
<organism evidence="2 3">
    <name type="scientific">Arabis nemorensis</name>
    <dbReference type="NCBI Taxonomy" id="586526"/>
    <lineage>
        <taxon>Eukaryota</taxon>
        <taxon>Viridiplantae</taxon>
        <taxon>Streptophyta</taxon>
        <taxon>Embryophyta</taxon>
        <taxon>Tracheophyta</taxon>
        <taxon>Spermatophyta</taxon>
        <taxon>Magnoliopsida</taxon>
        <taxon>eudicotyledons</taxon>
        <taxon>Gunneridae</taxon>
        <taxon>Pentapetalae</taxon>
        <taxon>rosids</taxon>
        <taxon>malvids</taxon>
        <taxon>Brassicales</taxon>
        <taxon>Brassicaceae</taxon>
        <taxon>Arabideae</taxon>
        <taxon>Arabis</taxon>
    </lineage>
</organism>